<dbReference type="Proteomes" id="UP000048289">
    <property type="component" value="Unassembled WGS sequence"/>
</dbReference>
<gene>
    <name evidence="5" type="ORF">ERS007661_03879</name>
    <name evidence="1" type="ORF">ERS007681_01467</name>
    <name evidence="4" type="ORF">ERS027646_02868</name>
    <name evidence="2" type="ORF">ERS027659_00973</name>
    <name evidence="3" type="ORF">ERS027661_01721</name>
</gene>
<accession>A0A654ZVD9</accession>
<dbReference type="EMBL" id="CNGE01000587">
    <property type="protein sequence ID" value="CKT03539.1"/>
    <property type="molecule type" value="Genomic_DNA"/>
</dbReference>
<evidence type="ECO:0000313" key="10">
    <source>
        <dbReference type="Proteomes" id="UP000050164"/>
    </source>
</evidence>
<evidence type="ECO:0000313" key="2">
    <source>
        <dbReference type="EMBL" id="CKR23633.1"/>
    </source>
</evidence>
<evidence type="ECO:0000313" key="8">
    <source>
        <dbReference type="Proteomes" id="UP000048948"/>
    </source>
</evidence>
<dbReference type="AlphaFoldDB" id="A0A654ZVD9"/>
<evidence type="ECO:0000313" key="5">
    <source>
        <dbReference type="EMBL" id="CNW36046.1"/>
    </source>
</evidence>
<dbReference type="Proteomes" id="UP000048948">
    <property type="component" value="Unassembled WGS sequence"/>
</dbReference>
<evidence type="ECO:0000313" key="1">
    <source>
        <dbReference type="EMBL" id="CFE39095.1"/>
    </source>
</evidence>
<protein>
    <submittedName>
        <fullName evidence="2">Uncharacterized protein</fullName>
    </submittedName>
</protein>
<reference evidence="6 7" key="1">
    <citation type="submission" date="2015-03" db="EMBL/GenBank/DDBJ databases">
        <authorList>
            <consortium name="Pathogen Informatics"/>
        </authorList>
    </citation>
    <scope>NUCLEOTIDE SEQUENCE [LARGE SCALE GENOMIC DNA]</scope>
    <source>
        <strain evidence="4 8">Bir 172</strain>
        <strain evidence="2 10">Bir 185</strain>
        <strain evidence="3 9">Bir 187</strain>
        <strain evidence="5 6">D00501624</strain>
        <strain evidence="1 7">G09901357</strain>
    </source>
</reference>
<dbReference type="Proteomes" id="UP000039217">
    <property type="component" value="Unassembled WGS sequence"/>
</dbReference>
<dbReference type="Proteomes" id="UP000049023">
    <property type="component" value="Unassembled WGS sequence"/>
</dbReference>
<evidence type="ECO:0000313" key="6">
    <source>
        <dbReference type="Proteomes" id="UP000039217"/>
    </source>
</evidence>
<evidence type="ECO:0000313" key="9">
    <source>
        <dbReference type="Proteomes" id="UP000049023"/>
    </source>
</evidence>
<dbReference type="EMBL" id="CNFU01000312">
    <property type="protein sequence ID" value="CKR59964.1"/>
    <property type="molecule type" value="Genomic_DNA"/>
</dbReference>
<sequence>MVTVSIIEPPVRNGGICASSSRRPYSTPIPLGPSILCPENAAKSTPSSCRSTGWCGTDWQASSTVSAPDWWARETSSLTGVSTPVTLE</sequence>
<organism evidence="2 10">
    <name type="scientific">Mycobacterium tuberculosis</name>
    <dbReference type="NCBI Taxonomy" id="1773"/>
    <lineage>
        <taxon>Bacteria</taxon>
        <taxon>Bacillati</taxon>
        <taxon>Actinomycetota</taxon>
        <taxon>Actinomycetes</taxon>
        <taxon>Mycobacteriales</taxon>
        <taxon>Mycobacteriaceae</taxon>
        <taxon>Mycobacterium</taxon>
        <taxon>Mycobacterium tuberculosis complex</taxon>
    </lineage>
</organism>
<evidence type="ECO:0000313" key="4">
    <source>
        <dbReference type="EMBL" id="CKT03539.1"/>
    </source>
</evidence>
<name>A0A654ZVD9_MYCTX</name>
<dbReference type="EMBL" id="CQQC01001935">
    <property type="protein sequence ID" value="CNW36046.1"/>
    <property type="molecule type" value="Genomic_DNA"/>
</dbReference>
<dbReference type="Proteomes" id="UP000050164">
    <property type="component" value="Unassembled WGS sequence"/>
</dbReference>
<evidence type="ECO:0000313" key="3">
    <source>
        <dbReference type="EMBL" id="CKR59964.1"/>
    </source>
</evidence>
<dbReference type="EMBL" id="CFOE01000149">
    <property type="protein sequence ID" value="CFE39095.1"/>
    <property type="molecule type" value="Genomic_DNA"/>
</dbReference>
<evidence type="ECO:0000313" key="7">
    <source>
        <dbReference type="Proteomes" id="UP000048289"/>
    </source>
</evidence>
<proteinExistence type="predicted"/>
<dbReference type="EMBL" id="CNFT01000157">
    <property type="protein sequence ID" value="CKR23633.1"/>
    <property type="molecule type" value="Genomic_DNA"/>
</dbReference>